<evidence type="ECO:0000256" key="1">
    <source>
        <dbReference type="SAM" id="Coils"/>
    </source>
</evidence>
<dbReference type="InterPro" id="IPR046347">
    <property type="entry name" value="bZIP_sf"/>
</dbReference>
<proteinExistence type="predicted"/>
<reference evidence="4 5" key="1">
    <citation type="submission" date="2012-05" db="EMBL/GenBank/DDBJ databases">
        <title>Recombination and specialization in a pathogen metapopulation.</title>
        <authorList>
            <person name="Gardiner A."/>
            <person name="Kemen E."/>
            <person name="Schultz-Larsen T."/>
            <person name="MacLean D."/>
            <person name="Van Oosterhout C."/>
            <person name="Jones J.D.G."/>
        </authorList>
    </citation>
    <scope>NUCLEOTIDE SEQUENCE [LARGE SCALE GENOMIC DNA]</scope>
    <source>
        <strain evidence="4 5">Ac Nc2</strain>
    </source>
</reference>
<evidence type="ECO:0000313" key="5">
    <source>
        <dbReference type="Proteomes" id="UP000053237"/>
    </source>
</evidence>
<feature type="coiled-coil region" evidence="1">
    <location>
        <begin position="107"/>
        <end position="148"/>
    </location>
</feature>
<evidence type="ECO:0000256" key="2">
    <source>
        <dbReference type="SAM" id="MobiDB-lite"/>
    </source>
</evidence>
<dbReference type="PROSITE" id="PS00036">
    <property type="entry name" value="BZIP_BASIC"/>
    <property type="match status" value="1"/>
</dbReference>
<evidence type="ECO:0000313" key="4">
    <source>
        <dbReference type="EMBL" id="CCI49843.1"/>
    </source>
</evidence>
<accession>A0A024GTD9</accession>
<dbReference type="EMBL" id="CAIX01000350">
    <property type="protein sequence ID" value="CCI49843.1"/>
    <property type="molecule type" value="Genomic_DNA"/>
</dbReference>
<name>A0A024GTD9_9STRA</name>
<organism evidence="4 5">
    <name type="scientific">Albugo candida</name>
    <dbReference type="NCBI Taxonomy" id="65357"/>
    <lineage>
        <taxon>Eukaryota</taxon>
        <taxon>Sar</taxon>
        <taxon>Stramenopiles</taxon>
        <taxon>Oomycota</taxon>
        <taxon>Peronosporomycetes</taxon>
        <taxon>Albuginales</taxon>
        <taxon>Albuginaceae</taxon>
        <taxon>Albugo</taxon>
    </lineage>
</organism>
<keyword evidence="5" id="KW-1185">Reference proteome</keyword>
<feature type="region of interest" description="Disordered" evidence="2">
    <location>
        <begin position="65"/>
        <end position="95"/>
    </location>
</feature>
<dbReference type="CDD" id="cd14686">
    <property type="entry name" value="bZIP"/>
    <property type="match status" value="1"/>
</dbReference>
<feature type="domain" description="BZIP" evidence="3">
    <location>
        <begin position="99"/>
        <end position="148"/>
    </location>
</feature>
<gene>
    <name evidence="4" type="ORF">BN9_112960</name>
</gene>
<dbReference type="Gene3D" id="1.20.5.170">
    <property type="match status" value="1"/>
</dbReference>
<dbReference type="InterPro" id="IPR004827">
    <property type="entry name" value="bZIP"/>
</dbReference>
<keyword evidence="1" id="KW-0175">Coiled coil</keyword>
<dbReference type="AlphaFoldDB" id="A0A024GTD9"/>
<evidence type="ECO:0000259" key="3">
    <source>
        <dbReference type="PROSITE" id="PS50217"/>
    </source>
</evidence>
<dbReference type="InParanoid" id="A0A024GTD9"/>
<dbReference type="PROSITE" id="PS50217">
    <property type="entry name" value="BZIP"/>
    <property type="match status" value="1"/>
</dbReference>
<dbReference type="SUPFAM" id="SSF57959">
    <property type="entry name" value="Leucine zipper domain"/>
    <property type="match status" value="1"/>
</dbReference>
<dbReference type="GO" id="GO:0003700">
    <property type="term" value="F:DNA-binding transcription factor activity"/>
    <property type="evidence" value="ECO:0007669"/>
    <property type="project" value="InterPro"/>
</dbReference>
<protein>
    <recommendedName>
        <fullName evidence="3">BZIP domain-containing protein</fullName>
    </recommendedName>
</protein>
<sequence>MTMDIEITPLHFEKQNAQQLYAPASIDTEFQDLLQQVLFDPNTDNRRVQHDGSHMFGIRKTFDTKPEHVKPELPDDLATPRESTQGFKKSMDESGLNYKELRKLRNRQAAARSRQRVQQKLRDLEKLADDLQRKNRHLENLVHALAAEKCGMGIANGNNQLSCVPDSSEEITRNSGWLPYQNQTHAVIEQDGNTYQSGDPFTNVFNCTTEYANA</sequence>
<dbReference type="Proteomes" id="UP000053237">
    <property type="component" value="Unassembled WGS sequence"/>
</dbReference>
<dbReference type="Pfam" id="PF07716">
    <property type="entry name" value="bZIP_2"/>
    <property type="match status" value="1"/>
</dbReference>
<comment type="caution">
    <text evidence="4">The sequence shown here is derived from an EMBL/GenBank/DDBJ whole genome shotgun (WGS) entry which is preliminary data.</text>
</comment>